<proteinExistence type="predicted"/>
<organism evidence="2 3">
    <name type="scientific">Candidatus Jorgensenbacteria bacterium CG23_combo_of_CG06-09_8_20_14_all_54_14</name>
    <dbReference type="NCBI Taxonomy" id="1974595"/>
    <lineage>
        <taxon>Bacteria</taxon>
        <taxon>Candidatus Joergenseniibacteriota</taxon>
    </lineage>
</organism>
<reference evidence="2 3" key="1">
    <citation type="submission" date="2017-09" db="EMBL/GenBank/DDBJ databases">
        <title>Depth-based differentiation of microbial function through sediment-hosted aquifers and enrichment of novel symbionts in the deep terrestrial subsurface.</title>
        <authorList>
            <person name="Probst A.J."/>
            <person name="Ladd B."/>
            <person name="Jarett J.K."/>
            <person name="Geller-Mcgrath D.E."/>
            <person name="Sieber C.M."/>
            <person name="Emerson J.B."/>
            <person name="Anantharaman K."/>
            <person name="Thomas B.C."/>
            <person name="Malmstrom R."/>
            <person name="Stieglmeier M."/>
            <person name="Klingl A."/>
            <person name="Woyke T."/>
            <person name="Ryan C.M."/>
            <person name="Banfield J.F."/>
        </authorList>
    </citation>
    <scope>NUCLEOTIDE SEQUENCE [LARGE SCALE GENOMIC DNA]</scope>
    <source>
        <strain evidence="2">CG23_combo_of_CG06-09_8_20_14_all_54_14</strain>
    </source>
</reference>
<name>A0A2G9Z9M5_9BACT</name>
<accession>A0A2G9Z9M5</accession>
<feature type="transmembrane region" description="Helical" evidence="1">
    <location>
        <begin position="191"/>
        <end position="219"/>
    </location>
</feature>
<evidence type="ECO:0000256" key="1">
    <source>
        <dbReference type="SAM" id="Phobius"/>
    </source>
</evidence>
<sequence length="220" mass="24252">METFVTQALTLLPIAARWGIFVLAVSTYTAHHTGWHFPAVSYRRLASILAAFYGGYAALLTIGQYALWSGDWWGRHFLNTPLDVTLPIPLVHAFPGFFGGALGYFLFYSWGRFWLGAVLAVGVALLFWWFLRVLKRHNERFFEESETELGFLAALIAGWPQVLIFLAVTFLAVVLISIARMLFFKKSLTTLGLPFLIGACAALAFGGALAALLGVGVLMA</sequence>
<dbReference type="AlphaFoldDB" id="A0A2G9Z9M5"/>
<protein>
    <submittedName>
        <fullName evidence="2">Uncharacterized protein</fullName>
    </submittedName>
</protein>
<feature type="transmembrane region" description="Helical" evidence="1">
    <location>
        <begin position="88"/>
        <end position="106"/>
    </location>
</feature>
<evidence type="ECO:0000313" key="3">
    <source>
        <dbReference type="Proteomes" id="UP000228812"/>
    </source>
</evidence>
<feature type="transmembrane region" description="Helical" evidence="1">
    <location>
        <begin position="6"/>
        <end position="25"/>
    </location>
</feature>
<keyword evidence="1" id="KW-0812">Transmembrane</keyword>
<dbReference type="EMBL" id="PCRZ01000034">
    <property type="protein sequence ID" value="PIP29821.1"/>
    <property type="molecule type" value="Genomic_DNA"/>
</dbReference>
<comment type="caution">
    <text evidence="2">The sequence shown here is derived from an EMBL/GenBank/DDBJ whole genome shotgun (WGS) entry which is preliminary data.</text>
</comment>
<gene>
    <name evidence="2" type="ORF">COX26_02010</name>
</gene>
<feature type="transmembrane region" description="Helical" evidence="1">
    <location>
        <begin position="45"/>
        <end position="68"/>
    </location>
</feature>
<feature type="transmembrane region" description="Helical" evidence="1">
    <location>
        <begin position="151"/>
        <end position="179"/>
    </location>
</feature>
<keyword evidence="1" id="KW-0472">Membrane</keyword>
<evidence type="ECO:0000313" key="2">
    <source>
        <dbReference type="EMBL" id="PIP29821.1"/>
    </source>
</evidence>
<dbReference type="Proteomes" id="UP000228812">
    <property type="component" value="Unassembled WGS sequence"/>
</dbReference>
<feature type="transmembrane region" description="Helical" evidence="1">
    <location>
        <begin position="113"/>
        <end position="131"/>
    </location>
</feature>
<keyword evidence="1" id="KW-1133">Transmembrane helix</keyword>